<keyword evidence="4" id="KW-1185">Reference proteome</keyword>
<organism evidence="3 4">
    <name type="scientific">Psophocarpus tetragonolobus</name>
    <name type="common">Winged bean</name>
    <name type="synonym">Dolichos tetragonolobus</name>
    <dbReference type="NCBI Taxonomy" id="3891"/>
    <lineage>
        <taxon>Eukaryota</taxon>
        <taxon>Viridiplantae</taxon>
        <taxon>Streptophyta</taxon>
        <taxon>Embryophyta</taxon>
        <taxon>Tracheophyta</taxon>
        <taxon>Spermatophyta</taxon>
        <taxon>Magnoliopsida</taxon>
        <taxon>eudicotyledons</taxon>
        <taxon>Gunneridae</taxon>
        <taxon>Pentapetalae</taxon>
        <taxon>rosids</taxon>
        <taxon>fabids</taxon>
        <taxon>Fabales</taxon>
        <taxon>Fabaceae</taxon>
        <taxon>Papilionoideae</taxon>
        <taxon>50 kb inversion clade</taxon>
        <taxon>NPAAA clade</taxon>
        <taxon>indigoferoid/millettioid clade</taxon>
        <taxon>Phaseoleae</taxon>
        <taxon>Psophocarpus</taxon>
    </lineage>
</organism>
<evidence type="ECO:0000313" key="3">
    <source>
        <dbReference type="EMBL" id="KAK7391511.1"/>
    </source>
</evidence>
<dbReference type="EMBL" id="JAYMYS010000005">
    <property type="protein sequence ID" value="KAK7391511.1"/>
    <property type="molecule type" value="Genomic_DNA"/>
</dbReference>
<reference evidence="3 4" key="1">
    <citation type="submission" date="2024-01" db="EMBL/GenBank/DDBJ databases">
        <title>The genomes of 5 underutilized Papilionoideae crops provide insights into root nodulation and disease resistanc.</title>
        <authorList>
            <person name="Jiang F."/>
        </authorList>
    </citation>
    <scope>NUCLEOTIDE SEQUENCE [LARGE SCALE GENOMIC DNA]</scope>
    <source>
        <strain evidence="3">DUOXIRENSHENG_FW03</strain>
        <tissue evidence="3">Leaves</tissue>
    </source>
</reference>
<evidence type="ECO:0000256" key="2">
    <source>
        <dbReference type="SAM" id="MobiDB-lite"/>
    </source>
</evidence>
<accession>A0AAN9S8Z7</accession>
<dbReference type="AlphaFoldDB" id="A0AAN9S8Z7"/>
<sequence>MKNSMKELKERILHNSLCFFTLFQGKKEQQLKLTRQSSKVKSRLRKGVLKHLVRKSIEEIEEKMEQRKSELSPENSALTTGENEVDNQLSQNYDPSNLNIRVKVDSTKKYKNRIFSLLVSMGKIVIPSSKAYAKSKDVDTLRSQIQALNKSLQKQEEEKLEMRQELNNAREQVLALMQHLAFVGSSFPPSSSLQCNNKDDNEDCGNSYIK</sequence>
<feature type="coiled-coil region" evidence="1">
    <location>
        <begin position="138"/>
        <end position="179"/>
    </location>
</feature>
<keyword evidence="1" id="KW-0175">Coiled coil</keyword>
<dbReference type="Proteomes" id="UP001386955">
    <property type="component" value="Unassembled WGS sequence"/>
</dbReference>
<proteinExistence type="predicted"/>
<evidence type="ECO:0000313" key="4">
    <source>
        <dbReference type="Proteomes" id="UP001386955"/>
    </source>
</evidence>
<comment type="caution">
    <text evidence="3">The sequence shown here is derived from an EMBL/GenBank/DDBJ whole genome shotgun (WGS) entry which is preliminary data.</text>
</comment>
<evidence type="ECO:0000256" key="1">
    <source>
        <dbReference type="SAM" id="Coils"/>
    </source>
</evidence>
<feature type="region of interest" description="Disordered" evidence="2">
    <location>
        <begin position="188"/>
        <end position="210"/>
    </location>
</feature>
<feature type="region of interest" description="Disordered" evidence="2">
    <location>
        <begin position="64"/>
        <end position="92"/>
    </location>
</feature>
<gene>
    <name evidence="3" type="ORF">VNO78_19927</name>
</gene>
<protein>
    <submittedName>
        <fullName evidence="3">Uncharacterized protein</fullName>
    </submittedName>
</protein>
<feature type="compositionally biased region" description="Polar residues" evidence="2">
    <location>
        <begin position="72"/>
        <end position="92"/>
    </location>
</feature>
<name>A0AAN9S8Z7_PSOTE</name>